<dbReference type="Pfam" id="PF01476">
    <property type="entry name" value="LysM"/>
    <property type="match status" value="1"/>
</dbReference>
<dbReference type="InterPro" id="IPR000189">
    <property type="entry name" value="Transglyc_AS"/>
</dbReference>
<feature type="chain" id="PRO_5003128249" evidence="3">
    <location>
        <begin position="20"/>
        <end position="453"/>
    </location>
</feature>
<dbReference type="Gene3D" id="3.10.350.10">
    <property type="entry name" value="LysM domain"/>
    <property type="match status" value="1"/>
</dbReference>
<dbReference type="eggNOG" id="COG1388">
    <property type="taxonomic scope" value="Bacteria"/>
</dbReference>
<dbReference type="SUPFAM" id="SSF54106">
    <property type="entry name" value="LysM domain"/>
    <property type="match status" value="1"/>
</dbReference>
<dbReference type="InterPro" id="IPR008258">
    <property type="entry name" value="Transglycosylase_SLT_dom_1"/>
</dbReference>
<evidence type="ECO:0000313" key="6">
    <source>
        <dbReference type="Proteomes" id="UP000001235"/>
    </source>
</evidence>
<evidence type="ECO:0000256" key="3">
    <source>
        <dbReference type="SAM" id="SignalP"/>
    </source>
</evidence>
<dbReference type="InterPro" id="IPR036779">
    <property type="entry name" value="LysM_dom_sf"/>
</dbReference>
<evidence type="ECO:0000313" key="5">
    <source>
        <dbReference type="EMBL" id="ADL56213.1"/>
    </source>
</evidence>
<gene>
    <name evidence="5" type="ordered locus">Galf_2209</name>
</gene>
<evidence type="ECO:0000259" key="4">
    <source>
        <dbReference type="PROSITE" id="PS51782"/>
    </source>
</evidence>
<keyword evidence="3" id="KW-0732">Signal</keyword>
<dbReference type="PROSITE" id="PS51782">
    <property type="entry name" value="LYSM"/>
    <property type="match status" value="1"/>
</dbReference>
<dbReference type="HOGENOM" id="CLU_009520_1_5_4"/>
<dbReference type="eggNOG" id="COG0741">
    <property type="taxonomic scope" value="Bacteria"/>
</dbReference>
<dbReference type="GO" id="GO:0008933">
    <property type="term" value="F:peptidoglycan lytic transglycosylase activity"/>
    <property type="evidence" value="ECO:0007669"/>
    <property type="project" value="InterPro"/>
</dbReference>
<proteinExistence type="inferred from homology"/>
<dbReference type="GO" id="GO:0000270">
    <property type="term" value="P:peptidoglycan metabolic process"/>
    <property type="evidence" value="ECO:0007669"/>
    <property type="project" value="InterPro"/>
</dbReference>
<dbReference type="EMBL" id="CP002159">
    <property type="protein sequence ID" value="ADL56213.1"/>
    <property type="molecule type" value="Genomic_DNA"/>
</dbReference>
<dbReference type="Gene3D" id="1.10.530.10">
    <property type="match status" value="1"/>
</dbReference>
<dbReference type="STRING" id="395494.Galf_2209"/>
<dbReference type="CAZy" id="GH23">
    <property type="family name" value="Glycoside Hydrolase Family 23"/>
</dbReference>
<dbReference type="PROSITE" id="PS00922">
    <property type="entry name" value="TRANSGLYCOSYLASE"/>
    <property type="match status" value="1"/>
</dbReference>
<comment type="similarity">
    <text evidence="1">Belongs to the transglycosylase Slt family.</text>
</comment>
<accession>D9SIQ0</accession>
<name>D9SIQ0_GALCS</name>
<dbReference type="InterPro" id="IPR018392">
    <property type="entry name" value="LysM"/>
</dbReference>
<dbReference type="GO" id="GO:0016020">
    <property type="term" value="C:membrane"/>
    <property type="evidence" value="ECO:0007669"/>
    <property type="project" value="InterPro"/>
</dbReference>
<sequence precursor="true">MFKLFFSLLLTACALSAQAEDQITPPRIILPCARNIELILSDAPEYGDLWQRLREGFTMRQISDPLVTHHEQWYAKRPAYIARMMTRANRYLYYITSEVERRGMPAEIALLPMIESAFNPGAYSTSNASGIWQFIPSTGKNFGMRQNWWYDGRRDIIGATNGALDYLEKLHTMFGDWELALAAYNWGEGSVHRAQMRNRKLGLPVDYASLKLPNETRNYLPKLIAIKNIVANPSKFGLSLSDIPNKPYFMSVATSKHMDVKLAAQLADISREEFIALNPAHNRPVLLQNSNDYILLPTDSVLTYKNNLENYDKPLVSWQAYRAKKGERLDHLAPRFGLTLERLKSVNGLSARDNLSDGETLLVPLNGEVAENEGEFEAFNMHLHPTAKIDRDGASIKYNAHSDEPLDKLASRYHVSVASLKNWQSKPKGRAKSARVSHTAHKPAHKPVRRKHH</sequence>
<feature type="region of interest" description="Disordered" evidence="2">
    <location>
        <begin position="423"/>
        <end position="453"/>
    </location>
</feature>
<dbReference type="InterPro" id="IPR023346">
    <property type="entry name" value="Lysozyme-like_dom_sf"/>
</dbReference>
<feature type="compositionally biased region" description="Basic residues" evidence="2">
    <location>
        <begin position="427"/>
        <end position="453"/>
    </location>
</feature>
<evidence type="ECO:0000256" key="1">
    <source>
        <dbReference type="ARBA" id="ARBA00007734"/>
    </source>
</evidence>
<dbReference type="PANTHER" id="PTHR37423">
    <property type="entry name" value="SOLUBLE LYTIC MUREIN TRANSGLYCOSYLASE-RELATED"/>
    <property type="match status" value="1"/>
</dbReference>
<reference evidence="5 6" key="1">
    <citation type="submission" date="2010-08" db="EMBL/GenBank/DDBJ databases">
        <title>Complete sequence of Gallionella capsiferriformans ES-2.</title>
        <authorList>
            <consortium name="US DOE Joint Genome Institute"/>
            <person name="Lucas S."/>
            <person name="Copeland A."/>
            <person name="Lapidus A."/>
            <person name="Cheng J.-F."/>
            <person name="Bruce D."/>
            <person name="Goodwin L."/>
            <person name="Pitluck S."/>
            <person name="Chertkov O."/>
            <person name="Davenport K.W."/>
            <person name="Detter J.C."/>
            <person name="Han C."/>
            <person name="Tapia R."/>
            <person name="Land M."/>
            <person name="Hauser L."/>
            <person name="Chang Y.-J."/>
            <person name="Jeffries C."/>
            <person name="Kyrpides N."/>
            <person name="Ivanova N."/>
            <person name="Mikhailova N."/>
            <person name="Shelobolina E.S."/>
            <person name="Picardal F."/>
            <person name="Roden E."/>
            <person name="Emerson D."/>
            <person name="Woyke T."/>
        </authorList>
    </citation>
    <scope>NUCLEOTIDE SEQUENCE [LARGE SCALE GENOMIC DNA]</scope>
    <source>
        <strain evidence="5 6">ES-2</strain>
    </source>
</reference>
<dbReference type="SUPFAM" id="SSF53955">
    <property type="entry name" value="Lysozyme-like"/>
    <property type="match status" value="1"/>
</dbReference>
<protein>
    <submittedName>
        <fullName evidence="5">Lytic transglycosylase catalytic</fullName>
    </submittedName>
</protein>
<feature type="signal peptide" evidence="3">
    <location>
        <begin position="1"/>
        <end position="19"/>
    </location>
</feature>
<dbReference type="RefSeq" id="WP_013294137.1">
    <property type="nucleotide sequence ID" value="NC_014394.1"/>
</dbReference>
<evidence type="ECO:0000256" key="2">
    <source>
        <dbReference type="SAM" id="MobiDB-lite"/>
    </source>
</evidence>
<dbReference type="CAZy" id="CBM50">
    <property type="family name" value="Carbohydrate-Binding Module Family 50"/>
</dbReference>
<dbReference type="Proteomes" id="UP000001235">
    <property type="component" value="Chromosome"/>
</dbReference>
<dbReference type="AlphaFoldDB" id="D9SIQ0"/>
<organism evidence="5 6">
    <name type="scientific">Gallionella capsiferriformans (strain ES-2)</name>
    <name type="common">Gallionella ferruginea capsiferriformans (strain ES-2)</name>
    <dbReference type="NCBI Taxonomy" id="395494"/>
    <lineage>
        <taxon>Bacteria</taxon>
        <taxon>Pseudomonadati</taxon>
        <taxon>Pseudomonadota</taxon>
        <taxon>Betaproteobacteria</taxon>
        <taxon>Nitrosomonadales</taxon>
        <taxon>Gallionellaceae</taxon>
        <taxon>Gallionella</taxon>
    </lineage>
</organism>
<dbReference type="PANTHER" id="PTHR37423:SF2">
    <property type="entry name" value="MEMBRANE-BOUND LYTIC MUREIN TRANSGLYCOSYLASE C"/>
    <property type="match status" value="1"/>
</dbReference>
<keyword evidence="6" id="KW-1185">Reference proteome</keyword>
<dbReference type="KEGG" id="gca:Galf_2209"/>
<dbReference type="Pfam" id="PF01464">
    <property type="entry name" value="SLT"/>
    <property type="match status" value="1"/>
</dbReference>
<dbReference type="CDD" id="cd16894">
    <property type="entry name" value="MltD-like"/>
    <property type="match status" value="1"/>
</dbReference>
<feature type="domain" description="LysM" evidence="4">
    <location>
        <begin position="319"/>
        <end position="363"/>
    </location>
</feature>